<proteinExistence type="predicted"/>
<accession>A0AB35C6Q3</accession>
<sequence length="101" mass="11835">MRLEAGNLQTVNETLAKGYILRIHVMRPTRHYVAAEDIRWTLKLSSRRIITANHSFAKSREQDISVDIYNKANRLLENQKRITFPSGERIPHFFLRTVSNL</sequence>
<organism evidence="1 2">
    <name type="scientific">Phocaeicola dorei</name>
    <dbReference type="NCBI Taxonomy" id="357276"/>
    <lineage>
        <taxon>Bacteria</taxon>
        <taxon>Pseudomonadati</taxon>
        <taxon>Bacteroidota</taxon>
        <taxon>Bacteroidia</taxon>
        <taxon>Bacteroidales</taxon>
        <taxon>Bacteroidaceae</taxon>
        <taxon>Phocaeicola</taxon>
    </lineage>
</organism>
<name>A0AB35C6Q3_9BACT</name>
<keyword evidence="1" id="KW-0238">DNA-binding</keyword>
<dbReference type="EMBL" id="JAHOAX010000003">
    <property type="protein sequence ID" value="MBV3122576.1"/>
    <property type="molecule type" value="Genomic_DNA"/>
</dbReference>
<dbReference type="RefSeq" id="WP_117596175.1">
    <property type="nucleotide sequence ID" value="NZ_JAFBJI010000002.1"/>
</dbReference>
<dbReference type="AlphaFoldDB" id="A0AB35C6Q3"/>
<dbReference type="Proteomes" id="UP000777173">
    <property type="component" value="Unassembled WGS sequence"/>
</dbReference>
<gene>
    <name evidence="1" type="ORF">KSU80_05185</name>
</gene>
<dbReference type="GO" id="GO:0003677">
    <property type="term" value="F:DNA binding"/>
    <property type="evidence" value="ECO:0007669"/>
    <property type="project" value="UniProtKB-KW"/>
</dbReference>
<evidence type="ECO:0000313" key="1">
    <source>
        <dbReference type="EMBL" id="MBV3122576.1"/>
    </source>
</evidence>
<protein>
    <submittedName>
        <fullName evidence="1">Winged helix DNA-binding domain-containing protein</fullName>
    </submittedName>
</protein>
<comment type="caution">
    <text evidence="1">The sequence shown here is derived from an EMBL/GenBank/DDBJ whole genome shotgun (WGS) entry which is preliminary data.</text>
</comment>
<reference evidence="1" key="1">
    <citation type="submission" date="2021-06" db="EMBL/GenBank/DDBJ databases">
        <title>Collection of gut derived symbiotic bacterial strains cultured from healthy donors.</title>
        <authorList>
            <person name="Lin H."/>
            <person name="Littmann E."/>
            <person name="Pamer E.G."/>
        </authorList>
    </citation>
    <scope>NUCLEOTIDE SEQUENCE</scope>
    <source>
        <strain evidence="1">MSK.5.10</strain>
    </source>
</reference>
<evidence type="ECO:0000313" key="2">
    <source>
        <dbReference type="Proteomes" id="UP000777173"/>
    </source>
</evidence>